<dbReference type="Gene3D" id="3.40.50.2300">
    <property type="match status" value="1"/>
</dbReference>
<evidence type="ECO:0000256" key="1">
    <source>
        <dbReference type="PROSITE-ProRule" id="PRU00169"/>
    </source>
</evidence>
<dbReference type="InterPro" id="IPR036457">
    <property type="entry name" value="PPM-type-like_dom_sf"/>
</dbReference>
<dbReference type="Proteomes" id="UP000196125">
    <property type="component" value="Unassembled WGS sequence"/>
</dbReference>
<feature type="modified residue" description="4-aspartylphosphate" evidence="1">
    <location>
        <position position="71"/>
    </location>
</feature>
<protein>
    <submittedName>
        <fullName evidence="4">Regulator of RpoS</fullName>
    </submittedName>
    <submittedName>
        <fullName evidence="3">Response regulator</fullName>
    </submittedName>
</protein>
<name>A0A1Y6IPZ3_9VIBR</name>
<reference evidence="3 6" key="2">
    <citation type="submission" date="2023-11" db="EMBL/GenBank/DDBJ databases">
        <title>Plant-associative lifestyle of Vibrio porteresiae and its evolutionary dynamics.</title>
        <authorList>
            <person name="Rameshkumar N."/>
            <person name="Kirti K."/>
        </authorList>
    </citation>
    <scope>NUCLEOTIDE SEQUENCE [LARGE SCALE GENOMIC DNA]</scope>
    <source>
        <strain evidence="3 6">MSSRF38</strain>
    </source>
</reference>
<evidence type="ECO:0000313" key="6">
    <source>
        <dbReference type="Proteomes" id="UP001283366"/>
    </source>
</evidence>
<accession>A0A1Y6IPZ3</accession>
<dbReference type="InterPro" id="IPR001789">
    <property type="entry name" value="Sig_transdc_resp-reg_receiver"/>
</dbReference>
<dbReference type="InterPro" id="IPR011006">
    <property type="entry name" value="CheY-like_superfamily"/>
</dbReference>
<evidence type="ECO:0000313" key="4">
    <source>
        <dbReference type="EMBL" id="SMR99708.1"/>
    </source>
</evidence>
<evidence type="ECO:0000313" key="5">
    <source>
        <dbReference type="Proteomes" id="UP000196125"/>
    </source>
</evidence>
<dbReference type="GO" id="GO:0000160">
    <property type="term" value="P:phosphorelay signal transduction system"/>
    <property type="evidence" value="ECO:0007669"/>
    <property type="project" value="InterPro"/>
</dbReference>
<dbReference type="SMART" id="SM00448">
    <property type="entry name" value="REC"/>
    <property type="match status" value="1"/>
</dbReference>
<evidence type="ECO:0000259" key="2">
    <source>
        <dbReference type="PROSITE" id="PS50110"/>
    </source>
</evidence>
<proteinExistence type="predicted"/>
<gene>
    <name evidence="4" type="primary">rssB</name>
    <name evidence="3" type="ORF">SBX37_11640</name>
    <name evidence="4" type="ORF">VIM7927_00936</name>
</gene>
<sequence length="373" mass="41208">MFKPEFPDSEKFSGQTTLSGKAILIVDDDPIFRRITCGYLSSQGCVVHEAEDGLEGLKQLKDKRPDLVICDISMPVLNGLEFVEEVSLAYPSLPMIVISATDEMSDVARALKHGIKDFLSKPISDYSNLGEAIANTLSDTHSHMSDQRDFSSQWFQVEGGGEIPEEQELYWHLEYLQQNPSAARDLLHALMPENDTSQGAWRCSYRLLQSADTMPLVFDYAWLMNGQYAFYVVDSDSQLCDGIATTLLLRALFHDYLRSLKCLNADLKDLADILEKGISCTDCACSISAMIGIANLSDGTLSILPAGMDCFWTNGQNNQHIAGGISLGENCRKNFITQDLPIGEVSEISVSRLGVSSFTLNISKKEMADKEAK</sequence>
<reference evidence="4 5" key="1">
    <citation type="submission" date="2017-05" db="EMBL/GenBank/DDBJ databases">
        <authorList>
            <person name="Song R."/>
            <person name="Chenine A.L."/>
            <person name="Ruprecht R.M."/>
        </authorList>
    </citation>
    <scope>NUCLEOTIDE SEQUENCE [LARGE SCALE GENOMIC DNA]</scope>
    <source>
        <strain evidence="4 5">CECT 7927</strain>
    </source>
</reference>
<dbReference type="SUPFAM" id="SSF52172">
    <property type="entry name" value="CheY-like"/>
    <property type="match status" value="1"/>
</dbReference>
<dbReference type="AlphaFoldDB" id="A0A1Y6IPZ3"/>
<dbReference type="OrthoDB" id="6399952at2"/>
<dbReference type="Gene3D" id="3.60.40.10">
    <property type="entry name" value="PPM-type phosphatase domain"/>
    <property type="match status" value="1"/>
</dbReference>
<dbReference type="Pfam" id="PF00072">
    <property type="entry name" value="Response_reg"/>
    <property type="match status" value="1"/>
</dbReference>
<dbReference type="RefSeq" id="WP_087479716.1">
    <property type="nucleotide sequence ID" value="NZ_AP024883.1"/>
</dbReference>
<dbReference type="EMBL" id="JAWRCO010000001">
    <property type="protein sequence ID" value="MDW6003500.1"/>
    <property type="molecule type" value="Genomic_DNA"/>
</dbReference>
<feature type="domain" description="Response regulatory" evidence="2">
    <location>
        <begin position="22"/>
        <end position="136"/>
    </location>
</feature>
<dbReference type="PANTHER" id="PTHR43228:SF1">
    <property type="entry name" value="TWO-COMPONENT RESPONSE REGULATOR ARR22"/>
    <property type="match status" value="1"/>
</dbReference>
<evidence type="ECO:0000313" key="3">
    <source>
        <dbReference type="EMBL" id="MDW6003500.1"/>
    </source>
</evidence>
<dbReference type="PANTHER" id="PTHR43228">
    <property type="entry name" value="TWO-COMPONENT RESPONSE REGULATOR"/>
    <property type="match status" value="1"/>
</dbReference>
<dbReference type="InterPro" id="IPR052048">
    <property type="entry name" value="ST_Response_Regulator"/>
</dbReference>
<dbReference type="PROSITE" id="PS50110">
    <property type="entry name" value="RESPONSE_REGULATORY"/>
    <property type="match status" value="1"/>
</dbReference>
<dbReference type="EMBL" id="FXXI01000001">
    <property type="protein sequence ID" value="SMR99708.1"/>
    <property type="molecule type" value="Genomic_DNA"/>
</dbReference>
<organism evidence="4 5">
    <name type="scientific">Vibrio mangrovi</name>
    <dbReference type="NCBI Taxonomy" id="474394"/>
    <lineage>
        <taxon>Bacteria</taxon>
        <taxon>Pseudomonadati</taxon>
        <taxon>Pseudomonadota</taxon>
        <taxon>Gammaproteobacteria</taxon>
        <taxon>Vibrionales</taxon>
        <taxon>Vibrionaceae</taxon>
        <taxon>Vibrio</taxon>
    </lineage>
</organism>
<dbReference type="Proteomes" id="UP001283366">
    <property type="component" value="Unassembled WGS sequence"/>
</dbReference>
<keyword evidence="1" id="KW-0597">Phosphoprotein</keyword>
<keyword evidence="6" id="KW-1185">Reference proteome</keyword>